<evidence type="ECO:0000313" key="2">
    <source>
        <dbReference type="Proteomes" id="UP000298860"/>
    </source>
</evidence>
<dbReference type="SUPFAM" id="SSF56601">
    <property type="entry name" value="beta-lactamase/transpeptidase-like"/>
    <property type="match status" value="1"/>
</dbReference>
<reference evidence="2" key="1">
    <citation type="submission" date="2019-04" db="EMBL/GenBank/DDBJ databases">
        <title>Draft genome sequence of Pseudonocardiaceae bacterium SL3-2-4.</title>
        <authorList>
            <person name="Ningsih F."/>
            <person name="Yokota A."/>
            <person name="Sakai Y."/>
            <person name="Nanatani K."/>
            <person name="Yabe S."/>
            <person name="Oetari A."/>
            <person name="Sjamsuridzal W."/>
        </authorList>
    </citation>
    <scope>NUCLEOTIDE SEQUENCE [LARGE SCALE GENOMIC DNA]</scope>
    <source>
        <strain evidence="2">SL3-2-4</strain>
    </source>
</reference>
<name>A0A4D4J326_9PSEU</name>
<evidence type="ECO:0000313" key="1">
    <source>
        <dbReference type="EMBL" id="GDY28403.1"/>
    </source>
</evidence>
<gene>
    <name evidence="1" type="ORF">GTS_00360</name>
</gene>
<dbReference type="OrthoDB" id="4981298at2"/>
<dbReference type="EMBL" id="BJFL01000001">
    <property type="protein sequence ID" value="GDY28403.1"/>
    <property type="molecule type" value="Genomic_DNA"/>
</dbReference>
<keyword evidence="2" id="KW-1185">Reference proteome</keyword>
<accession>A0A4D4J326</accession>
<dbReference type="Gene3D" id="3.40.710.10">
    <property type="entry name" value="DD-peptidase/beta-lactamase superfamily"/>
    <property type="match status" value="1"/>
</dbReference>
<proteinExistence type="predicted"/>
<dbReference type="Proteomes" id="UP000298860">
    <property type="component" value="Unassembled WGS sequence"/>
</dbReference>
<dbReference type="AlphaFoldDB" id="A0A4D4J326"/>
<dbReference type="InterPro" id="IPR012338">
    <property type="entry name" value="Beta-lactam/transpept-like"/>
</dbReference>
<evidence type="ECO:0008006" key="3">
    <source>
        <dbReference type="Google" id="ProtNLM"/>
    </source>
</evidence>
<dbReference type="RefSeq" id="WP_137811641.1">
    <property type="nucleotide sequence ID" value="NZ_BJFL01000001.1"/>
</dbReference>
<comment type="caution">
    <text evidence="1">The sequence shown here is derived from an EMBL/GenBank/DDBJ whole genome shotgun (WGS) entry which is preliminary data.</text>
</comment>
<sequence>MRGPKVFCGALPDAETQQQLRQMLSASHDGVADDLWDAEGGPALVTRMAGMLGLTGTQPPDDPGEWGDTLTTARDVVTVYRYIANRLAAPDRDLVLSALTEAPRTATDGFDQYFGIPDGLPHTPWAIKQGWGTSGDAAVMNSTGLVGPSQRYVAVLLASAPASAYGMLPQAVTAAAGALAGLLGAAGAGQ</sequence>
<protein>
    <recommendedName>
        <fullName evidence="3">Serine hydrolase</fullName>
    </recommendedName>
</protein>
<organism evidence="1 2">
    <name type="scientific">Gandjariella thermophila</name>
    <dbReference type="NCBI Taxonomy" id="1931992"/>
    <lineage>
        <taxon>Bacteria</taxon>
        <taxon>Bacillati</taxon>
        <taxon>Actinomycetota</taxon>
        <taxon>Actinomycetes</taxon>
        <taxon>Pseudonocardiales</taxon>
        <taxon>Pseudonocardiaceae</taxon>
        <taxon>Gandjariella</taxon>
    </lineage>
</organism>